<comment type="caution">
    <text evidence="3">The sequence shown here is derived from an EMBL/GenBank/DDBJ whole genome shotgun (WGS) entry which is preliminary data.</text>
</comment>
<proteinExistence type="predicted"/>
<keyword evidence="4" id="KW-1185">Reference proteome</keyword>
<sequence length="161" mass="18545">MTKQELQKELKEKIKEGVKPSHLKRSKSLGDIPTPPPAPPLNNSELSAYQAENTDLKKKISQLEDQILALRLSKIKEFGEYYEKKTELESELAKLLAKEFATLKEKIIKKLATNQQIITQTNTKLQESQRKLELSLKENTANEQVLEQLLKEFQELSEKLE</sequence>
<organism evidence="3 4">
    <name type="scientific">Ambispora gerdemannii</name>
    <dbReference type="NCBI Taxonomy" id="144530"/>
    <lineage>
        <taxon>Eukaryota</taxon>
        <taxon>Fungi</taxon>
        <taxon>Fungi incertae sedis</taxon>
        <taxon>Mucoromycota</taxon>
        <taxon>Glomeromycotina</taxon>
        <taxon>Glomeromycetes</taxon>
        <taxon>Archaeosporales</taxon>
        <taxon>Ambisporaceae</taxon>
        <taxon>Ambispora</taxon>
    </lineage>
</organism>
<gene>
    <name evidence="3" type="ORF">AGERDE_LOCUS11590</name>
</gene>
<dbReference type="EMBL" id="CAJVPL010005208">
    <property type="protein sequence ID" value="CAG8655706.1"/>
    <property type="molecule type" value="Genomic_DNA"/>
</dbReference>
<keyword evidence="1" id="KW-0175">Coiled coil</keyword>
<accession>A0A9N9DWS4</accession>
<dbReference type="Proteomes" id="UP000789831">
    <property type="component" value="Unassembled WGS sequence"/>
</dbReference>
<name>A0A9N9DWS4_9GLOM</name>
<reference evidence="3" key="1">
    <citation type="submission" date="2021-06" db="EMBL/GenBank/DDBJ databases">
        <authorList>
            <person name="Kallberg Y."/>
            <person name="Tangrot J."/>
            <person name="Rosling A."/>
        </authorList>
    </citation>
    <scope>NUCLEOTIDE SEQUENCE</scope>
    <source>
        <strain evidence="3">MT106</strain>
    </source>
</reference>
<feature type="region of interest" description="Disordered" evidence="2">
    <location>
        <begin position="1"/>
        <end position="45"/>
    </location>
</feature>
<evidence type="ECO:0000313" key="3">
    <source>
        <dbReference type="EMBL" id="CAG8655706.1"/>
    </source>
</evidence>
<dbReference type="OrthoDB" id="2440630at2759"/>
<feature type="compositionally biased region" description="Basic and acidic residues" evidence="2">
    <location>
        <begin position="1"/>
        <end position="19"/>
    </location>
</feature>
<evidence type="ECO:0000313" key="4">
    <source>
        <dbReference type="Proteomes" id="UP000789831"/>
    </source>
</evidence>
<dbReference type="AlphaFoldDB" id="A0A9N9DWS4"/>
<evidence type="ECO:0000256" key="2">
    <source>
        <dbReference type="SAM" id="MobiDB-lite"/>
    </source>
</evidence>
<protein>
    <submittedName>
        <fullName evidence="3">8189_t:CDS:1</fullName>
    </submittedName>
</protein>
<evidence type="ECO:0000256" key="1">
    <source>
        <dbReference type="SAM" id="Coils"/>
    </source>
</evidence>
<feature type="coiled-coil region" evidence="1">
    <location>
        <begin position="46"/>
        <end position="73"/>
    </location>
</feature>